<dbReference type="PANTHER" id="PTHR43570">
    <property type="entry name" value="ALDEHYDE DEHYDROGENASE"/>
    <property type="match status" value="1"/>
</dbReference>
<evidence type="ECO:0000256" key="6">
    <source>
        <dbReference type="PROSITE-ProRule" id="PRU10007"/>
    </source>
</evidence>
<evidence type="ECO:0000259" key="8">
    <source>
        <dbReference type="Pfam" id="PF00171"/>
    </source>
</evidence>
<dbReference type="GO" id="GO:0004029">
    <property type="term" value="F:aldehyde dehydrogenase (NAD+) activity"/>
    <property type="evidence" value="ECO:0007669"/>
    <property type="project" value="TreeGrafter"/>
</dbReference>
<keyword evidence="2 4" id="KW-0560">Oxidoreductase</keyword>
<dbReference type="EMBL" id="FOIT01000005">
    <property type="protein sequence ID" value="SEW12324.1"/>
    <property type="molecule type" value="Genomic_DNA"/>
</dbReference>
<name>A0A662Z4M1_9STAP</name>
<dbReference type="Gene3D" id="3.40.309.10">
    <property type="entry name" value="Aldehyde Dehydrogenase, Chain A, domain 2"/>
    <property type="match status" value="1"/>
</dbReference>
<dbReference type="InterPro" id="IPR015590">
    <property type="entry name" value="Aldehyde_DH_dom"/>
</dbReference>
<dbReference type="InterPro" id="IPR016163">
    <property type="entry name" value="Ald_DH_C"/>
</dbReference>
<evidence type="ECO:0000256" key="1">
    <source>
        <dbReference type="ARBA" id="ARBA00009986"/>
    </source>
</evidence>
<dbReference type="FunFam" id="3.40.309.10:FF:000025">
    <property type="entry name" value="Aldehyde dehydrogenase"/>
    <property type="match status" value="1"/>
</dbReference>
<evidence type="ECO:0000256" key="4">
    <source>
        <dbReference type="PIRNR" id="PIRNR036492"/>
    </source>
</evidence>
<dbReference type="AlphaFoldDB" id="A0A662Z4M1"/>
<feature type="active site" evidence="5 6">
    <location>
        <position position="217"/>
    </location>
</feature>
<dbReference type="Pfam" id="PF00171">
    <property type="entry name" value="Aldedh"/>
    <property type="match status" value="1"/>
</dbReference>
<evidence type="ECO:0000256" key="2">
    <source>
        <dbReference type="ARBA" id="ARBA00023002"/>
    </source>
</evidence>
<evidence type="ECO:0000313" key="9">
    <source>
        <dbReference type="EMBL" id="SEW12324.1"/>
    </source>
</evidence>
<dbReference type="FunFam" id="3.40.605.10:FF:000004">
    <property type="entry name" value="Aldehyde dehydrogenase"/>
    <property type="match status" value="1"/>
</dbReference>
<dbReference type="PIRSF" id="PIRSF036492">
    <property type="entry name" value="ALDH"/>
    <property type="match status" value="1"/>
</dbReference>
<keyword evidence="10" id="KW-1185">Reference proteome</keyword>
<dbReference type="Proteomes" id="UP000243605">
    <property type="component" value="Unassembled WGS sequence"/>
</dbReference>
<dbReference type="OrthoDB" id="9762913at2"/>
<dbReference type="PANTHER" id="PTHR43570:SF16">
    <property type="entry name" value="ALDEHYDE DEHYDROGENASE TYPE III, ISOFORM Q"/>
    <property type="match status" value="1"/>
</dbReference>
<dbReference type="InterPro" id="IPR012394">
    <property type="entry name" value="Aldehyde_DH_NAD(P)"/>
</dbReference>
<evidence type="ECO:0000256" key="3">
    <source>
        <dbReference type="ARBA" id="ARBA00023027"/>
    </source>
</evidence>
<keyword evidence="3" id="KW-0520">NAD</keyword>
<evidence type="ECO:0000256" key="7">
    <source>
        <dbReference type="RuleBase" id="RU003345"/>
    </source>
</evidence>
<evidence type="ECO:0000256" key="5">
    <source>
        <dbReference type="PIRSR" id="PIRSR036492-1"/>
    </source>
</evidence>
<dbReference type="RefSeq" id="WP_091475873.1">
    <property type="nucleotide sequence ID" value="NZ_FOIT01000005.1"/>
</dbReference>
<dbReference type="SUPFAM" id="SSF53720">
    <property type="entry name" value="ALDH-like"/>
    <property type="match status" value="1"/>
</dbReference>
<proteinExistence type="inferred from homology"/>
<comment type="similarity">
    <text evidence="1 4 7">Belongs to the aldehyde dehydrogenase family.</text>
</comment>
<accession>A0A662Z4M1</accession>
<dbReference type="GO" id="GO:0005737">
    <property type="term" value="C:cytoplasm"/>
    <property type="evidence" value="ECO:0007669"/>
    <property type="project" value="TreeGrafter"/>
</dbReference>
<dbReference type="InterPro" id="IPR029510">
    <property type="entry name" value="Ald_DH_CS_GLU"/>
</dbReference>
<reference evidence="9 10" key="1">
    <citation type="submission" date="2016-10" db="EMBL/GenBank/DDBJ databases">
        <authorList>
            <person name="Varghese N."/>
            <person name="Submissions S."/>
        </authorList>
    </citation>
    <scope>NUCLEOTIDE SEQUENCE [LARGE SCALE GENOMIC DNA]</scope>
    <source>
        <strain evidence="9 10">IBRC-M10081</strain>
    </source>
</reference>
<dbReference type="PROSITE" id="PS00687">
    <property type="entry name" value="ALDEHYDE_DEHYDR_GLU"/>
    <property type="match status" value="1"/>
</dbReference>
<sequence>MSDKNQLEQEVERLLTRQDNFYKSQATRSYAFRMKQLERLKMSIMHHEQAVIDALKIDLGKHETESMLMEIGIIYQTIRNMVKNLKKWSQPKRVGTPIFMWPGKSRILNDPYGKVLIISPFNYPFQLIMDPLVGAISAGNTAVVKPSELTPNVADVIETIITEAFDEEYVAVKTGDVEMNQALIAGDFDYIFFTGSTNVGKIIAKSASERLIPHTLELGGKSPAIIDTTVNVRNTARKIVWGKLINAGQTCIAPDYLLVHEDIKDELVMEMKHAINTYYGINISENDQYGRIVNSRHHKRLSQLIDEHQNQIIAGGAYDEGARFIEPTLVYLKGNEYKTSSLMKDEIFGPILPIITYETLDEAIDITRENPNPLALYIFSNDDINKDILITHIPSGDVSINNVLLHVANSNLPFGGLRNSGVGNYKGKFSIESFTHQRGLYESPNWFDMSIHRAPYKDSFTNIIRKFLK</sequence>
<dbReference type="GO" id="GO:0006081">
    <property type="term" value="P:aldehyde metabolic process"/>
    <property type="evidence" value="ECO:0007669"/>
    <property type="project" value="InterPro"/>
</dbReference>
<dbReference type="InterPro" id="IPR016160">
    <property type="entry name" value="Ald_DH_CS_CYS"/>
</dbReference>
<gene>
    <name evidence="9" type="ORF">SAMN05192557_1739</name>
</gene>
<evidence type="ECO:0000313" key="10">
    <source>
        <dbReference type="Proteomes" id="UP000243605"/>
    </source>
</evidence>
<dbReference type="InterPro" id="IPR016162">
    <property type="entry name" value="Ald_DH_N"/>
</dbReference>
<dbReference type="Gene3D" id="3.40.605.10">
    <property type="entry name" value="Aldehyde Dehydrogenase, Chain A, domain 1"/>
    <property type="match status" value="1"/>
</dbReference>
<protein>
    <recommendedName>
        <fullName evidence="4">Aldehyde dehydrogenase</fullName>
    </recommendedName>
</protein>
<organism evidence="9 10">
    <name type="scientific">Aliicoccus persicus</name>
    <dbReference type="NCBI Taxonomy" id="930138"/>
    <lineage>
        <taxon>Bacteria</taxon>
        <taxon>Bacillati</taxon>
        <taxon>Bacillota</taxon>
        <taxon>Bacilli</taxon>
        <taxon>Bacillales</taxon>
        <taxon>Staphylococcaceae</taxon>
        <taxon>Aliicoccus</taxon>
    </lineage>
</organism>
<feature type="domain" description="Aldehyde dehydrogenase" evidence="8">
    <location>
        <begin position="10"/>
        <end position="437"/>
    </location>
</feature>
<feature type="active site" evidence="5">
    <location>
        <position position="251"/>
    </location>
</feature>
<dbReference type="InterPro" id="IPR016161">
    <property type="entry name" value="Ald_DH/histidinol_DH"/>
</dbReference>
<dbReference type="PROSITE" id="PS00070">
    <property type="entry name" value="ALDEHYDE_DEHYDR_CYS"/>
    <property type="match status" value="1"/>
</dbReference>